<proteinExistence type="inferred from homology"/>
<feature type="transmembrane region" description="Helical" evidence="16">
    <location>
        <begin position="449"/>
        <end position="465"/>
    </location>
</feature>
<evidence type="ECO:0000256" key="3">
    <source>
        <dbReference type="ARBA" id="ARBA00021096"/>
    </source>
</evidence>
<reference evidence="20" key="1">
    <citation type="submission" date="2005-02" db="EMBL/GenBank/DDBJ databases">
        <title>The complete sequence of Branchiostoma belcheri and comparative analyses of amphioxus mitochondrial genome.</title>
        <authorList>
            <person name="Wang Y.-Q."/>
            <person name="Xu Q.-S."/>
        </authorList>
    </citation>
    <scope>NUCLEOTIDE SEQUENCE</scope>
    <source>
        <strain evidence="20">O4.6</strain>
    </source>
</reference>
<feature type="transmembrane region" description="Helical" evidence="16">
    <location>
        <begin position="235"/>
        <end position="253"/>
    </location>
</feature>
<feature type="transmembrane region" description="Helical" evidence="16">
    <location>
        <begin position="109"/>
        <end position="127"/>
    </location>
</feature>
<dbReference type="Pfam" id="PF00662">
    <property type="entry name" value="Proton_antipo_N"/>
    <property type="match status" value="1"/>
</dbReference>
<reference evidence="20" key="2">
    <citation type="journal article" date="2009" name="Mar. Biol. Res.">
        <title>Complete mitochondrial genomes defining two distinct lancelet species in the West Pacific Ocean.</title>
        <authorList>
            <person name="Zhong J."/>
            <person name="Zhang Q."/>
            <person name="Xu Q."/>
            <person name="Schubert M."/>
            <person name="Laudet V."/>
            <person name="Wang Y."/>
        </authorList>
    </citation>
    <scope>NUCLEOTIDE SEQUENCE</scope>
    <source>
        <strain evidence="20">O4.6</strain>
    </source>
</reference>
<feature type="transmembrane region" description="Helical" evidence="16">
    <location>
        <begin position="293"/>
        <end position="311"/>
    </location>
</feature>
<keyword evidence="9" id="KW-0249">Electron transport</keyword>
<keyword evidence="4 16" id="KW-0813">Transport</keyword>
<feature type="domain" description="NADH:quinone oxidoreductase/Mrp antiporter transmembrane" evidence="17">
    <location>
        <begin position="127"/>
        <end position="409"/>
    </location>
</feature>
<evidence type="ECO:0000259" key="17">
    <source>
        <dbReference type="Pfam" id="PF00361"/>
    </source>
</evidence>
<comment type="subcellular location">
    <subcellularLocation>
        <location evidence="1">Mitochondrion inner membrane</location>
        <topology evidence="1">Multi-pass membrane protein</topology>
    </subcellularLocation>
</comment>
<keyword evidence="10 16" id="KW-1133">Transmembrane helix</keyword>
<comment type="catalytic activity">
    <reaction evidence="15 16">
        <text>a ubiquinone + NADH + 5 H(+)(in) = a ubiquinol + NAD(+) + 4 H(+)(out)</text>
        <dbReference type="Rhea" id="RHEA:29091"/>
        <dbReference type="Rhea" id="RHEA-COMP:9565"/>
        <dbReference type="Rhea" id="RHEA-COMP:9566"/>
        <dbReference type="ChEBI" id="CHEBI:15378"/>
        <dbReference type="ChEBI" id="CHEBI:16389"/>
        <dbReference type="ChEBI" id="CHEBI:17976"/>
        <dbReference type="ChEBI" id="CHEBI:57540"/>
        <dbReference type="ChEBI" id="CHEBI:57945"/>
        <dbReference type="EC" id="7.1.1.2"/>
    </reaction>
</comment>
<accession>Q4KRF7</accession>
<feature type="transmembrane region" description="Helical" evidence="16">
    <location>
        <begin position="165"/>
        <end position="187"/>
    </location>
</feature>
<keyword evidence="14 16" id="KW-0472">Membrane</keyword>
<dbReference type="InterPro" id="IPR010934">
    <property type="entry name" value="NADH_DH_su5_C"/>
</dbReference>
<dbReference type="Pfam" id="PF06455">
    <property type="entry name" value="NADH5_C"/>
    <property type="match status" value="1"/>
</dbReference>
<dbReference type="InterPro" id="IPR003945">
    <property type="entry name" value="NU5C-like"/>
</dbReference>
<keyword evidence="5" id="KW-0679">Respiratory chain</keyword>
<evidence type="ECO:0000256" key="8">
    <source>
        <dbReference type="ARBA" id="ARBA00022967"/>
    </source>
</evidence>
<feature type="domain" description="NADH-Ubiquinone oxidoreductase (complex I) chain 5 N-terminal" evidence="18">
    <location>
        <begin position="61"/>
        <end position="110"/>
    </location>
</feature>
<dbReference type="GO" id="GO:0042773">
    <property type="term" value="P:ATP synthesis coupled electron transport"/>
    <property type="evidence" value="ECO:0007669"/>
    <property type="project" value="InterPro"/>
</dbReference>
<feature type="transmembrane region" description="Helical" evidence="16">
    <location>
        <begin position="399"/>
        <end position="420"/>
    </location>
</feature>
<comment type="function">
    <text evidence="16">Core subunit of the mitochondrial membrane respiratory chain NADH dehydrogenase (Complex I) which catalyzes electron transfer from NADH through the respiratory chain, using ubiquinone as an electron acceptor. Essential for the catalytic activity and assembly of complex I.</text>
</comment>
<evidence type="ECO:0000256" key="6">
    <source>
        <dbReference type="ARBA" id="ARBA00022692"/>
    </source>
</evidence>
<feature type="transmembrane region" description="Helical" evidence="16">
    <location>
        <begin position="471"/>
        <end position="494"/>
    </location>
</feature>
<name>Q4KRF7_BRABE</name>
<sequence>MVGMCGMLSLTSLLLMIVYLFSKSKSDIAQAIKYSGYLNSILLLLLLMNDESEMLFLKWEWVKLGGYSLTVSFRYDIYTCCFFVVALYVTWNILMFSFYYMASDPRVELFCKYLGLFLVAMLLLVSAESLFQLLIGWEGVGIMSYLLISWWYARSDANTAALQAIFYNRVGDIGLIVMLVWSLVNIYDWTFTSLYALSLVNIFFLGGVVLAATGKSAQLGLHPWLPAAMEGPTPVSSLLHSSTMVVAGVFLLIRFSSLIQLDSLIQMVVFLLGTMTTLFSAICALAQNDMKKVVAFSTASQLGLMVTAVGAGVPQLAFLHICMHAFFKAMLFMCSGGYIHGLQNEQDVRKMGGFMNAAPVTTVCLFIGSAALMGTPYLAGFFSKDPIIEAINVSNMNSWAIGLVLLATSFTAAYSFRLLYMASGSTSRMLVLQPMNEDYGNLVGPLQRLCYGSIIAGVGFVYFFSPLQANILSLPITLKLSALFVTVVGALIAWNVMKLLHEGGEVNLNYLSFEAQVGFYSIIMHKVMPKAWMNLGEGYQMQVLDRGWTELVLPQGLGENYKLLADNVNQAQTSLIKMYIAIMMLVMFVVGLLVVNF</sequence>
<dbReference type="EC" id="7.1.1.2" evidence="2 16"/>
<dbReference type="GO" id="GO:0005743">
    <property type="term" value="C:mitochondrial inner membrane"/>
    <property type="evidence" value="ECO:0007669"/>
    <property type="project" value="UniProtKB-SubCell"/>
</dbReference>
<feature type="transmembrane region" description="Helical" evidence="16">
    <location>
        <begin position="34"/>
        <end position="57"/>
    </location>
</feature>
<geneLocation type="mitochondrion" evidence="20"/>
<keyword evidence="12 16" id="KW-0830">Ubiquinone</keyword>
<keyword evidence="6 16" id="KW-0812">Transmembrane</keyword>
<evidence type="ECO:0000256" key="9">
    <source>
        <dbReference type="ARBA" id="ARBA00022982"/>
    </source>
</evidence>
<evidence type="ECO:0000313" key="20">
    <source>
        <dbReference type="EMBL" id="AAX15689.1"/>
    </source>
</evidence>
<organism evidence="20">
    <name type="scientific">Branchiostoma belcheri</name>
    <name type="common">Amphioxus</name>
    <dbReference type="NCBI Taxonomy" id="7741"/>
    <lineage>
        <taxon>Eukaryota</taxon>
        <taxon>Metazoa</taxon>
        <taxon>Chordata</taxon>
        <taxon>Cephalochordata</taxon>
        <taxon>Leptocardii</taxon>
        <taxon>Amphioxiformes</taxon>
        <taxon>Branchiostomatidae</taxon>
        <taxon>Branchiostoma</taxon>
    </lineage>
</organism>
<dbReference type="AlphaFoldDB" id="Q4KRF7"/>
<feature type="domain" description="NADH dehydrogenase subunit 5 C-terminal" evidence="19">
    <location>
        <begin position="414"/>
        <end position="593"/>
    </location>
</feature>
<dbReference type="GO" id="GO:0008137">
    <property type="term" value="F:NADH dehydrogenase (ubiquinone) activity"/>
    <property type="evidence" value="ECO:0007669"/>
    <property type="project" value="UniProtKB-EC"/>
</dbReference>
<feature type="transmembrane region" description="Helical" evidence="16">
    <location>
        <begin position="360"/>
        <end position="379"/>
    </location>
</feature>
<evidence type="ECO:0000256" key="1">
    <source>
        <dbReference type="ARBA" id="ARBA00004448"/>
    </source>
</evidence>
<evidence type="ECO:0000256" key="2">
    <source>
        <dbReference type="ARBA" id="ARBA00012944"/>
    </source>
</evidence>
<evidence type="ECO:0000256" key="16">
    <source>
        <dbReference type="RuleBase" id="RU003404"/>
    </source>
</evidence>
<protein>
    <recommendedName>
        <fullName evidence="3 16">NADH-ubiquinone oxidoreductase chain 5</fullName>
        <ecNumber evidence="2 16">7.1.1.2</ecNumber>
    </recommendedName>
</protein>
<dbReference type="Pfam" id="PF00361">
    <property type="entry name" value="Proton_antipo_M"/>
    <property type="match status" value="1"/>
</dbReference>
<gene>
    <name evidence="20" type="primary">ND5</name>
</gene>
<feature type="transmembrane region" description="Helical" evidence="16">
    <location>
        <begin position="6"/>
        <end position="22"/>
    </location>
</feature>
<evidence type="ECO:0000256" key="15">
    <source>
        <dbReference type="ARBA" id="ARBA00049551"/>
    </source>
</evidence>
<feature type="transmembrane region" description="Helical" evidence="16">
    <location>
        <begin position="77"/>
        <end position="102"/>
    </location>
</feature>
<dbReference type="EMBL" id="AY932825">
    <property type="protein sequence ID" value="AAX15689.1"/>
    <property type="molecule type" value="Genomic_DNA"/>
</dbReference>
<feature type="transmembrane region" description="Helical" evidence="16">
    <location>
        <begin position="578"/>
        <end position="595"/>
    </location>
</feature>
<evidence type="ECO:0000259" key="19">
    <source>
        <dbReference type="Pfam" id="PF06455"/>
    </source>
</evidence>
<comment type="similarity">
    <text evidence="16">Belongs to the complex I subunit 5 family.</text>
</comment>
<dbReference type="InterPro" id="IPR001750">
    <property type="entry name" value="ND/Mrp_TM"/>
</dbReference>
<evidence type="ECO:0000256" key="10">
    <source>
        <dbReference type="ARBA" id="ARBA00022989"/>
    </source>
</evidence>
<evidence type="ECO:0000256" key="7">
    <source>
        <dbReference type="ARBA" id="ARBA00022792"/>
    </source>
</evidence>
<keyword evidence="7" id="KW-0999">Mitochondrion inner membrane</keyword>
<feature type="transmembrane region" description="Helical" evidence="16">
    <location>
        <begin position="133"/>
        <end position="153"/>
    </location>
</feature>
<dbReference type="GO" id="GO:0015990">
    <property type="term" value="P:electron transport coupled proton transport"/>
    <property type="evidence" value="ECO:0007669"/>
    <property type="project" value="TreeGrafter"/>
</dbReference>
<evidence type="ECO:0000256" key="13">
    <source>
        <dbReference type="ARBA" id="ARBA00023128"/>
    </source>
</evidence>
<feature type="transmembrane region" description="Helical" evidence="16">
    <location>
        <begin position="265"/>
        <end position="286"/>
    </location>
</feature>
<dbReference type="InterPro" id="IPR001516">
    <property type="entry name" value="Proton_antipo_N"/>
</dbReference>
<feature type="transmembrane region" description="Helical" evidence="16">
    <location>
        <begin position="193"/>
        <end position="214"/>
    </location>
</feature>
<keyword evidence="8" id="KW-1278">Translocase</keyword>
<evidence type="ECO:0000259" key="18">
    <source>
        <dbReference type="Pfam" id="PF00662"/>
    </source>
</evidence>
<evidence type="ECO:0000256" key="14">
    <source>
        <dbReference type="ARBA" id="ARBA00023136"/>
    </source>
</evidence>
<dbReference type="PANTHER" id="PTHR42829:SF2">
    <property type="entry name" value="NADH-UBIQUINONE OXIDOREDUCTASE CHAIN 5"/>
    <property type="match status" value="1"/>
</dbReference>
<evidence type="ECO:0000256" key="5">
    <source>
        <dbReference type="ARBA" id="ARBA00022660"/>
    </source>
</evidence>
<evidence type="ECO:0000256" key="4">
    <source>
        <dbReference type="ARBA" id="ARBA00022448"/>
    </source>
</evidence>
<dbReference type="PANTHER" id="PTHR42829">
    <property type="entry name" value="NADH-UBIQUINONE OXIDOREDUCTASE CHAIN 5"/>
    <property type="match status" value="1"/>
</dbReference>
<dbReference type="PRINTS" id="PR01434">
    <property type="entry name" value="NADHDHGNASE5"/>
</dbReference>
<dbReference type="GO" id="GO:0003954">
    <property type="term" value="F:NADH dehydrogenase activity"/>
    <property type="evidence" value="ECO:0007669"/>
    <property type="project" value="TreeGrafter"/>
</dbReference>
<keyword evidence="11 16" id="KW-0520">NAD</keyword>
<keyword evidence="13 16" id="KW-0496">Mitochondrion</keyword>
<evidence type="ECO:0000256" key="11">
    <source>
        <dbReference type="ARBA" id="ARBA00023027"/>
    </source>
</evidence>
<feature type="transmembrane region" description="Helical" evidence="16">
    <location>
        <begin position="317"/>
        <end position="339"/>
    </location>
</feature>
<evidence type="ECO:0000256" key="12">
    <source>
        <dbReference type="ARBA" id="ARBA00023075"/>
    </source>
</evidence>